<dbReference type="PANTHER" id="PTHR34218">
    <property type="entry name" value="PEPTIDASE S45 PENICILLIN AMIDASE"/>
    <property type="match status" value="1"/>
</dbReference>
<dbReference type="GO" id="GO:0017000">
    <property type="term" value="P:antibiotic biosynthetic process"/>
    <property type="evidence" value="ECO:0007669"/>
    <property type="project" value="InterPro"/>
</dbReference>
<dbReference type="InterPro" id="IPR002692">
    <property type="entry name" value="S45"/>
</dbReference>
<name>A0A2A5BB15_9GAMM</name>
<reference evidence="7" key="1">
    <citation type="submission" date="2017-08" db="EMBL/GenBank/DDBJ databases">
        <title>A dynamic microbial community with high functional redundancy inhabits the cold, oxic subseafloor aquifer.</title>
        <authorList>
            <person name="Tully B.J."/>
            <person name="Wheat C.G."/>
            <person name="Glazer B.T."/>
            <person name="Huber J.A."/>
        </authorList>
    </citation>
    <scope>NUCLEOTIDE SEQUENCE [LARGE SCALE GENOMIC DNA]</scope>
</reference>
<dbReference type="Pfam" id="PF01804">
    <property type="entry name" value="Penicil_amidase"/>
    <property type="match status" value="1"/>
</dbReference>
<keyword evidence="4" id="KW-0865">Zymogen</keyword>
<dbReference type="InterPro" id="IPR043146">
    <property type="entry name" value="Penicillin_amidase_N_B-knob"/>
</dbReference>
<dbReference type="PROSITE" id="PS51257">
    <property type="entry name" value="PROKAR_LIPOPROTEIN"/>
    <property type="match status" value="1"/>
</dbReference>
<dbReference type="Gene3D" id="1.10.1400.10">
    <property type="match status" value="1"/>
</dbReference>
<dbReference type="Gene3D" id="1.10.439.10">
    <property type="entry name" value="Penicillin Amidohydrolase, domain 1"/>
    <property type="match status" value="1"/>
</dbReference>
<dbReference type="GO" id="GO:0016811">
    <property type="term" value="F:hydrolase activity, acting on carbon-nitrogen (but not peptide) bonds, in linear amides"/>
    <property type="evidence" value="ECO:0007669"/>
    <property type="project" value="InterPro"/>
</dbReference>
<keyword evidence="3" id="KW-0378">Hydrolase</keyword>
<evidence type="ECO:0000256" key="2">
    <source>
        <dbReference type="ARBA" id="ARBA00022729"/>
    </source>
</evidence>
<comment type="caution">
    <text evidence="6">The sequence shown here is derived from an EMBL/GenBank/DDBJ whole genome shotgun (WGS) entry which is preliminary data.</text>
</comment>
<evidence type="ECO:0008006" key="8">
    <source>
        <dbReference type="Google" id="ProtNLM"/>
    </source>
</evidence>
<evidence type="ECO:0000256" key="3">
    <source>
        <dbReference type="ARBA" id="ARBA00022801"/>
    </source>
</evidence>
<protein>
    <recommendedName>
        <fullName evidence="8">Acyl-homoserine-lactone acylase</fullName>
    </recommendedName>
</protein>
<evidence type="ECO:0000256" key="4">
    <source>
        <dbReference type="ARBA" id="ARBA00023145"/>
    </source>
</evidence>
<comment type="similarity">
    <text evidence="1">Belongs to the peptidase S45 family.</text>
</comment>
<dbReference type="InterPro" id="IPR029055">
    <property type="entry name" value="Ntn_hydrolases_N"/>
</dbReference>
<dbReference type="AlphaFoldDB" id="A0A2A5BB15"/>
<dbReference type="SUPFAM" id="SSF56235">
    <property type="entry name" value="N-terminal nucleophile aminohydrolases (Ntn hydrolases)"/>
    <property type="match status" value="1"/>
</dbReference>
<dbReference type="Proteomes" id="UP000218327">
    <property type="component" value="Unassembled WGS sequence"/>
</dbReference>
<evidence type="ECO:0000256" key="5">
    <source>
        <dbReference type="SAM" id="SignalP"/>
    </source>
</evidence>
<dbReference type="Gene3D" id="3.60.20.10">
    <property type="entry name" value="Glutamine Phosphoribosylpyrophosphate, subunit 1, domain 1"/>
    <property type="match status" value="1"/>
</dbReference>
<evidence type="ECO:0000313" key="6">
    <source>
        <dbReference type="EMBL" id="PCJ28709.1"/>
    </source>
</evidence>
<keyword evidence="2 5" id="KW-0732">Signal</keyword>
<gene>
    <name evidence="6" type="ORF">COA96_00570</name>
</gene>
<dbReference type="InterPro" id="IPR023343">
    <property type="entry name" value="Penicillin_amidase_dom1"/>
</dbReference>
<feature type="signal peptide" evidence="5">
    <location>
        <begin position="1"/>
        <end position="19"/>
    </location>
</feature>
<dbReference type="Gene3D" id="2.30.120.10">
    <property type="match status" value="1"/>
</dbReference>
<proteinExistence type="inferred from homology"/>
<dbReference type="PANTHER" id="PTHR34218:SF3">
    <property type="entry name" value="ACYL-HOMOSERINE LACTONE ACYLASE PVDQ"/>
    <property type="match status" value="1"/>
</dbReference>
<dbReference type="EMBL" id="NVVJ01000001">
    <property type="protein sequence ID" value="PCJ28709.1"/>
    <property type="molecule type" value="Genomic_DNA"/>
</dbReference>
<evidence type="ECO:0000313" key="7">
    <source>
        <dbReference type="Proteomes" id="UP000218327"/>
    </source>
</evidence>
<evidence type="ECO:0000256" key="1">
    <source>
        <dbReference type="ARBA" id="ARBA00006586"/>
    </source>
</evidence>
<sequence length="744" mass="80910">MAKLSCIALAFIILLSACSQEPEDVSAVDSRGVEIRWTSYGIPHVKADSWKGLGFGLANAVATDAVCVLARELIVVRGEQAKYFGASEDNINSDAFHKALLHSEKLNQYLDYASDESQAMNVGYVEGYNHFIEAHAGQLPASCNEQPWVKSIELNDMARLGIGVGIRYGLGRVTDAIVTAEPGLSLAAAEPLDLFVDVETIGSNAVAFGKELTENGRGIMLGNPHYPWHGASRFHLAHLTLPGEVDIMGVGLITTPMIAIGFTSKVAWSHTVSTALRFTMFRLELVPGNAMAYRVGDKVNPIEPITVDIETPSGSVSRTAYMTHLGPVVVSDTTPWSEQYVYVMRDVNYENYRGSDQYREIQQAQNVSDLRAALGRYQGASFVNTIAADSSGGALYADMSAIPNVSAALIERCEVGNGGRVITLNGSDEACNWQIDSTAAAPGLMPPSEQPSLITDSYVTNSNDSYWLSNPDSRLEGFSPIIGNELSTRTLRTRAGLNLVEEILNSGEPVNPSTVQNMLFSHRNYGAELLLDDILSVCELKQVPELAEACDVLSNWDRKQDVNSVGAHVYGEFWRAASSISEHFTVAFDVSDPVHTPRGLTIDRSETQDYVIESLTAAVSRLQEVNIPLDAKWGDVQFAMRNGEKIGIPGGSGGSGMFSVISARLNAELQGYNPIRAGNSYIQVVTWNDDGTPDARAILTYSQSPEPDSAHYSDMTKLYSNSEWISLPFTDDQIEGDLKRTETF</sequence>
<organism evidence="6 7">
    <name type="scientific">SAR86 cluster bacterium</name>
    <dbReference type="NCBI Taxonomy" id="2030880"/>
    <lineage>
        <taxon>Bacteria</taxon>
        <taxon>Pseudomonadati</taxon>
        <taxon>Pseudomonadota</taxon>
        <taxon>Gammaproteobacteria</taxon>
        <taxon>SAR86 cluster</taxon>
    </lineage>
</organism>
<feature type="chain" id="PRO_5013354487" description="Acyl-homoserine-lactone acylase" evidence="5">
    <location>
        <begin position="20"/>
        <end position="744"/>
    </location>
</feature>
<dbReference type="InterPro" id="IPR043147">
    <property type="entry name" value="Penicillin_amidase_A-knob"/>
</dbReference>
<accession>A0A2A5BB15</accession>